<organism evidence="3">
    <name type="scientific">hydrothermal vent metagenome</name>
    <dbReference type="NCBI Taxonomy" id="652676"/>
    <lineage>
        <taxon>unclassified sequences</taxon>
        <taxon>metagenomes</taxon>
        <taxon>ecological metagenomes</taxon>
    </lineage>
</organism>
<proteinExistence type="inferred from homology"/>
<dbReference type="GO" id="GO:0009294">
    <property type="term" value="P:DNA-mediated transformation"/>
    <property type="evidence" value="ECO:0007669"/>
    <property type="project" value="InterPro"/>
</dbReference>
<evidence type="ECO:0000259" key="2">
    <source>
        <dbReference type="Pfam" id="PF02481"/>
    </source>
</evidence>
<dbReference type="PANTHER" id="PTHR43022">
    <property type="entry name" value="PROTEIN SMF"/>
    <property type="match status" value="1"/>
</dbReference>
<comment type="similarity">
    <text evidence="1">Belongs to the DprA/Smf family.</text>
</comment>
<dbReference type="SUPFAM" id="SSF102405">
    <property type="entry name" value="MCP/YpsA-like"/>
    <property type="match status" value="1"/>
</dbReference>
<sequence length="258" mass="28241">MTSLVPQHIAALDSMKKYPSKLFYRGDLSLLDRPKVSIVGTRRPSLYTQEMTKQIARSLAKRGVCVVSGAAMGVDALAHEGAGVDNTIAVLGCGLDIRYPAINAPLIEAIENKGLLLSPFDDGFRAANWSFVVRNEIVVALGEMLIVTEADLNSGSLRSVEFAKKMGKKIYVLPHRIGESRGTHTLIRNGEAEVIWDVEAFACQFGVSVSADVPKDDFFYFCQKMPTLDEALQAFGTRVYEAELQGEIVIQNGLVCLR</sequence>
<protein>
    <submittedName>
        <fullName evidence="3">Rossmann fold nucleotide-binding protein Smf possibly involved in DNA uptake</fullName>
    </submittedName>
</protein>
<name>A0A1W1E7W5_9ZZZZ</name>
<evidence type="ECO:0000313" key="3">
    <source>
        <dbReference type="EMBL" id="SFV90054.1"/>
    </source>
</evidence>
<dbReference type="Gene3D" id="3.40.50.450">
    <property type="match status" value="1"/>
</dbReference>
<gene>
    <name evidence="3" type="ORF">MNB_SV-4-700</name>
</gene>
<dbReference type="InterPro" id="IPR057666">
    <property type="entry name" value="DrpA_SLOG"/>
</dbReference>
<reference evidence="3" key="1">
    <citation type="submission" date="2016-10" db="EMBL/GenBank/DDBJ databases">
        <authorList>
            <person name="de Groot N.N."/>
        </authorList>
    </citation>
    <scope>NUCLEOTIDE SEQUENCE</scope>
</reference>
<feature type="domain" description="Smf/DprA SLOG" evidence="2">
    <location>
        <begin position="11"/>
        <end position="201"/>
    </location>
</feature>
<accession>A0A1W1E7W5</accession>
<dbReference type="PANTHER" id="PTHR43022:SF1">
    <property type="entry name" value="PROTEIN SMF"/>
    <property type="match status" value="1"/>
</dbReference>
<dbReference type="EMBL" id="FPIB01000008">
    <property type="protein sequence ID" value="SFV90054.1"/>
    <property type="molecule type" value="Genomic_DNA"/>
</dbReference>
<evidence type="ECO:0000256" key="1">
    <source>
        <dbReference type="ARBA" id="ARBA00006525"/>
    </source>
</evidence>
<dbReference type="InterPro" id="IPR003488">
    <property type="entry name" value="DprA"/>
</dbReference>
<dbReference type="Pfam" id="PF02481">
    <property type="entry name" value="DNA_processg_A"/>
    <property type="match status" value="1"/>
</dbReference>
<dbReference type="AlphaFoldDB" id="A0A1W1E7W5"/>